<gene>
    <name evidence="1" type="ORF">P9271_08555</name>
</gene>
<evidence type="ECO:0000313" key="1">
    <source>
        <dbReference type="EMBL" id="MED4401360.1"/>
    </source>
</evidence>
<evidence type="ECO:0000313" key="2">
    <source>
        <dbReference type="Proteomes" id="UP001342826"/>
    </source>
</evidence>
<dbReference type="GeneID" id="301142580"/>
<accession>A0ABU6NW52</accession>
<comment type="caution">
    <text evidence="1">The sequence shown here is derived from an EMBL/GenBank/DDBJ whole genome shotgun (WGS) entry which is preliminary data.</text>
</comment>
<keyword evidence="2" id="KW-1185">Reference proteome</keyword>
<sequence>MRKRHTDLPKINEKVTKKELEKMLFKYRDYLISLPIYLMPKITASYSIVPPSNTNAFHSSTEDAAIERIEYEKLRNDYLKEIHDAVNTLKDQERHIIIERYLKHDELGYDREIWMNMGVGKTKYYEIKGEAMLRLAFALKVEVYQKSEAKAG</sequence>
<dbReference type="EMBL" id="JARTFS010000006">
    <property type="protein sequence ID" value="MED4401360.1"/>
    <property type="molecule type" value="Genomic_DNA"/>
</dbReference>
<dbReference type="RefSeq" id="WP_066233759.1">
    <property type="nucleotide sequence ID" value="NZ_JARTFQ010000006.1"/>
</dbReference>
<protein>
    <submittedName>
        <fullName evidence="1">ArpU family phage packaging/lysis transcriptional regulator</fullName>
    </submittedName>
</protein>
<reference evidence="1 2" key="1">
    <citation type="submission" date="2023-03" db="EMBL/GenBank/DDBJ databases">
        <title>Bacillus Genome Sequencing.</title>
        <authorList>
            <person name="Dunlap C."/>
        </authorList>
    </citation>
    <scope>NUCLEOTIDE SEQUENCE [LARGE SCALE GENOMIC DNA]</scope>
    <source>
        <strain evidence="1 2">NRS-1717</strain>
    </source>
</reference>
<proteinExistence type="predicted"/>
<dbReference type="InterPro" id="IPR006524">
    <property type="entry name" value="ArpU-like"/>
</dbReference>
<dbReference type="NCBIfam" id="TIGR01637">
    <property type="entry name" value="phage_arpU"/>
    <property type="match status" value="1"/>
</dbReference>
<name>A0ABU6NW52_9BACI</name>
<dbReference type="Proteomes" id="UP001342826">
    <property type="component" value="Unassembled WGS sequence"/>
</dbReference>
<organism evidence="1 2">
    <name type="scientific">Metabacillus fastidiosus</name>
    <dbReference type="NCBI Taxonomy" id="1458"/>
    <lineage>
        <taxon>Bacteria</taxon>
        <taxon>Bacillati</taxon>
        <taxon>Bacillota</taxon>
        <taxon>Bacilli</taxon>
        <taxon>Bacillales</taxon>
        <taxon>Bacillaceae</taxon>
        <taxon>Metabacillus</taxon>
    </lineage>
</organism>